<dbReference type="SUPFAM" id="SSF51556">
    <property type="entry name" value="Metallo-dependent hydrolases"/>
    <property type="match status" value="1"/>
</dbReference>
<evidence type="ECO:0000259" key="2">
    <source>
        <dbReference type="Pfam" id="PF04909"/>
    </source>
</evidence>
<dbReference type="Proteomes" id="UP001207228">
    <property type="component" value="Unassembled WGS sequence"/>
</dbReference>
<dbReference type="PANTHER" id="PTHR43569">
    <property type="entry name" value="AMIDOHYDROLASE"/>
    <property type="match status" value="1"/>
</dbReference>
<dbReference type="PANTHER" id="PTHR43569:SF2">
    <property type="entry name" value="AMIDOHYDROLASE-RELATED DOMAIN-CONTAINING PROTEIN"/>
    <property type="match status" value="1"/>
</dbReference>
<dbReference type="InterPro" id="IPR006680">
    <property type="entry name" value="Amidohydro-rel"/>
</dbReference>
<dbReference type="RefSeq" id="WP_266051584.1">
    <property type="nucleotide sequence ID" value="NZ_JAPFQO010000003.1"/>
</dbReference>
<dbReference type="Pfam" id="PF04909">
    <property type="entry name" value="Amidohydro_2"/>
    <property type="match status" value="1"/>
</dbReference>
<comment type="caution">
    <text evidence="3">The sequence shown here is derived from an EMBL/GenBank/DDBJ whole genome shotgun (WGS) entry which is preliminary data.</text>
</comment>
<accession>A0ABT3RCM9</accession>
<dbReference type="Gene3D" id="3.20.20.140">
    <property type="entry name" value="Metal-dependent hydrolases"/>
    <property type="match status" value="1"/>
</dbReference>
<protein>
    <submittedName>
        <fullName evidence="3">Amidohydrolase family protein</fullName>
    </submittedName>
</protein>
<dbReference type="InterPro" id="IPR032466">
    <property type="entry name" value="Metal_Hydrolase"/>
</dbReference>
<evidence type="ECO:0000256" key="1">
    <source>
        <dbReference type="ARBA" id="ARBA00038310"/>
    </source>
</evidence>
<dbReference type="EMBL" id="JAPFQO010000003">
    <property type="protein sequence ID" value="MCX2739520.1"/>
    <property type="molecule type" value="Genomic_DNA"/>
</dbReference>
<dbReference type="InterPro" id="IPR052350">
    <property type="entry name" value="Metallo-dep_Lactonases"/>
</dbReference>
<organism evidence="3 4">
    <name type="scientific">Pontibacter anaerobius</name>
    <dbReference type="NCBI Taxonomy" id="2993940"/>
    <lineage>
        <taxon>Bacteria</taxon>
        <taxon>Pseudomonadati</taxon>
        <taxon>Bacteroidota</taxon>
        <taxon>Cytophagia</taxon>
        <taxon>Cytophagales</taxon>
        <taxon>Hymenobacteraceae</taxon>
        <taxon>Pontibacter</taxon>
    </lineage>
</organism>
<comment type="similarity">
    <text evidence="1">Belongs to the metallo-dependent hydrolases superfamily.</text>
</comment>
<evidence type="ECO:0000313" key="3">
    <source>
        <dbReference type="EMBL" id="MCX2739520.1"/>
    </source>
</evidence>
<gene>
    <name evidence="3" type="ORF">OO017_06150</name>
</gene>
<name>A0ABT3RCM9_9BACT</name>
<sequence length="277" mass="32180">MQRIDAHQHFWQYDALRESWITEEMAAIRRDFMPRDLEPLLQRHRLDGCVLVQSAEPEEENDFLLDLASAHDFIKGVVGWVDFKAADVEERLSHLSQFSKLKGFRYILQGALDRALMLHPSFKRGIGKLRNFGFTYDILIYPDQLRYIPEFVAAFPDQPFVIDHLAKPNIRDKQLEGWSRELKKIAQHQNVLCKVSGMVTEADWQNWRREDFVPYLDTVTDAFGTERLMYGSDWPVCLVAASYGEVLGVVEEYYSAFSQQEQAAVFGVNATRFYNLS</sequence>
<feature type="domain" description="Amidohydrolase-related" evidence="2">
    <location>
        <begin position="4"/>
        <end position="276"/>
    </location>
</feature>
<reference evidence="3 4" key="1">
    <citation type="submission" date="2022-11" db="EMBL/GenBank/DDBJ databases">
        <title>The characterization of three novel Bacteroidetes species and genomic analysis of their roles in tidal elemental geochemical cycles.</title>
        <authorList>
            <person name="Ma K.-J."/>
        </authorList>
    </citation>
    <scope>NUCLEOTIDE SEQUENCE [LARGE SCALE GENOMIC DNA]</scope>
    <source>
        <strain evidence="3 4">M82</strain>
    </source>
</reference>
<keyword evidence="4" id="KW-1185">Reference proteome</keyword>
<proteinExistence type="inferred from homology"/>
<evidence type="ECO:0000313" key="4">
    <source>
        <dbReference type="Proteomes" id="UP001207228"/>
    </source>
</evidence>